<comment type="caution">
    <text evidence="2">The sequence shown here is derived from an EMBL/GenBank/DDBJ whole genome shotgun (WGS) entry which is preliminary data.</text>
</comment>
<proteinExistence type="predicted"/>
<evidence type="ECO:0000313" key="2">
    <source>
        <dbReference type="EMBL" id="OHT23900.1"/>
    </source>
</evidence>
<feature type="transmembrane region" description="Helical" evidence="1">
    <location>
        <begin position="44"/>
        <end position="60"/>
    </location>
</feature>
<reference evidence="2 3" key="1">
    <citation type="submission" date="2016-03" db="EMBL/GenBank/DDBJ databases">
        <title>Genome sequence of Providencia stuartii strain, isolated from the salivary glands of larval Lucilia sericata.</title>
        <authorList>
            <person name="Yuan Y."/>
            <person name="Zhang Y."/>
            <person name="Fu S."/>
            <person name="Crippen T.L."/>
            <person name="Visi D."/>
            <person name="Benbow M.E."/>
            <person name="Allen M."/>
            <person name="Tomberlin J.K."/>
            <person name="Sze S.-H."/>
            <person name="Tarone A.M."/>
        </authorList>
    </citation>
    <scope>NUCLEOTIDE SEQUENCE [LARGE SCALE GENOMIC DNA]</scope>
    <source>
        <strain evidence="2 3">Crippen</strain>
    </source>
</reference>
<gene>
    <name evidence="2" type="ORF">A3Q29_04280</name>
</gene>
<keyword evidence="1" id="KW-0812">Transmembrane</keyword>
<organism evidence="2 3">
    <name type="scientific">Providencia stuartii</name>
    <dbReference type="NCBI Taxonomy" id="588"/>
    <lineage>
        <taxon>Bacteria</taxon>
        <taxon>Pseudomonadati</taxon>
        <taxon>Pseudomonadota</taxon>
        <taxon>Gammaproteobacteria</taxon>
        <taxon>Enterobacterales</taxon>
        <taxon>Morganellaceae</taxon>
        <taxon>Providencia</taxon>
    </lineage>
</organism>
<evidence type="ECO:0000313" key="3">
    <source>
        <dbReference type="Proteomes" id="UP000179588"/>
    </source>
</evidence>
<name>A0A1S1HU82_PROST</name>
<keyword evidence="1" id="KW-1133">Transmembrane helix</keyword>
<dbReference type="Proteomes" id="UP000179588">
    <property type="component" value="Unassembled WGS sequence"/>
</dbReference>
<sequence length="68" mass="8030">MNFIFDIIKMIFDDFIIILLLIASTVLSYFTVNLLNNIGLHHDNLFLFSFLLYFVMGIILRSKKENKN</sequence>
<dbReference type="AlphaFoldDB" id="A0A1S1HU82"/>
<keyword evidence="1" id="KW-0472">Membrane</keyword>
<keyword evidence="3" id="KW-1185">Reference proteome</keyword>
<feature type="transmembrane region" description="Helical" evidence="1">
    <location>
        <begin position="12"/>
        <end position="32"/>
    </location>
</feature>
<dbReference type="EMBL" id="LVIE01000168">
    <property type="protein sequence ID" value="OHT23900.1"/>
    <property type="molecule type" value="Genomic_DNA"/>
</dbReference>
<accession>A0A1S1HU82</accession>
<protein>
    <submittedName>
        <fullName evidence="2">Uncharacterized protein</fullName>
    </submittedName>
</protein>
<evidence type="ECO:0000256" key="1">
    <source>
        <dbReference type="SAM" id="Phobius"/>
    </source>
</evidence>